<evidence type="ECO:0000256" key="2">
    <source>
        <dbReference type="ARBA" id="ARBA00022692"/>
    </source>
</evidence>
<dbReference type="InterPro" id="IPR000537">
    <property type="entry name" value="UbiA_prenyltransferase"/>
</dbReference>
<feature type="transmembrane region" description="Helical" evidence="5">
    <location>
        <begin position="206"/>
        <end position="223"/>
    </location>
</feature>
<name>A0A4S8MHB2_DENBC</name>
<dbReference type="GO" id="GO:0016020">
    <property type="term" value="C:membrane"/>
    <property type="evidence" value="ECO:0007669"/>
    <property type="project" value="UniProtKB-SubCell"/>
</dbReference>
<sequence>MLHVPFLRLVKFHVTTALLFTWTDFKTIFFPITVFACATAPLNSPVRLFQGCCWIWLHLLLCNVSNQVQGHAEDAINHPWRPLPSGRLTKNECFALRWVIVGICLMLSVLFGNDMVYVTLALSVTTILYDECGLSGHPIGKNLCAVGGYISFEVGATKIIGPSRELDIISLSAISLSGIIILTTIHSQDFSDVEGDKALGRMTLPIYAPELSRLFTLFIIPFWSSVLCCICRTGMVPSFLLLTLGSFSGFRYFQWRTSEADKLSYLIYNIWLTTIHLLTFHVRRNTY</sequence>
<feature type="transmembrane region" description="Helical" evidence="5">
    <location>
        <begin position="265"/>
        <end position="282"/>
    </location>
</feature>
<dbReference type="InterPro" id="IPR050475">
    <property type="entry name" value="Prenyltransferase_related"/>
</dbReference>
<feature type="transmembrane region" description="Helical" evidence="5">
    <location>
        <begin position="235"/>
        <end position="253"/>
    </location>
</feature>
<proteinExistence type="predicted"/>
<evidence type="ECO:0000256" key="3">
    <source>
        <dbReference type="ARBA" id="ARBA00022989"/>
    </source>
</evidence>
<dbReference type="PANTHER" id="PTHR42723:SF1">
    <property type="entry name" value="CHLOROPHYLL SYNTHASE, CHLOROPLASTIC"/>
    <property type="match status" value="1"/>
</dbReference>
<organism evidence="6 7">
    <name type="scientific">Dendrothele bispora (strain CBS 962.96)</name>
    <dbReference type="NCBI Taxonomy" id="1314807"/>
    <lineage>
        <taxon>Eukaryota</taxon>
        <taxon>Fungi</taxon>
        <taxon>Dikarya</taxon>
        <taxon>Basidiomycota</taxon>
        <taxon>Agaricomycotina</taxon>
        <taxon>Agaricomycetes</taxon>
        <taxon>Agaricomycetidae</taxon>
        <taxon>Agaricales</taxon>
        <taxon>Agaricales incertae sedis</taxon>
        <taxon>Dendrothele</taxon>
    </lineage>
</organism>
<keyword evidence="2 5" id="KW-0812">Transmembrane</keyword>
<dbReference type="Proteomes" id="UP000297245">
    <property type="component" value="Unassembled WGS sequence"/>
</dbReference>
<keyword evidence="3 5" id="KW-1133">Transmembrane helix</keyword>
<evidence type="ECO:0000256" key="1">
    <source>
        <dbReference type="ARBA" id="ARBA00004141"/>
    </source>
</evidence>
<evidence type="ECO:0008006" key="8">
    <source>
        <dbReference type="Google" id="ProtNLM"/>
    </source>
</evidence>
<dbReference type="OrthoDB" id="434972at2759"/>
<reference evidence="6 7" key="1">
    <citation type="journal article" date="2019" name="Nat. Ecol. Evol.">
        <title>Megaphylogeny resolves global patterns of mushroom evolution.</title>
        <authorList>
            <person name="Varga T."/>
            <person name="Krizsan K."/>
            <person name="Foldi C."/>
            <person name="Dima B."/>
            <person name="Sanchez-Garcia M."/>
            <person name="Sanchez-Ramirez S."/>
            <person name="Szollosi G.J."/>
            <person name="Szarkandi J.G."/>
            <person name="Papp V."/>
            <person name="Albert L."/>
            <person name="Andreopoulos W."/>
            <person name="Angelini C."/>
            <person name="Antonin V."/>
            <person name="Barry K.W."/>
            <person name="Bougher N.L."/>
            <person name="Buchanan P."/>
            <person name="Buyck B."/>
            <person name="Bense V."/>
            <person name="Catcheside P."/>
            <person name="Chovatia M."/>
            <person name="Cooper J."/>
            <person name="Damon W."/>
            <person name="Desjardin D."/>
            <person name="Finy P."/>
            <person name="Geml J."/>
            <person name="Haridas S."/>
            <person name="Hughes K."/>
            <person name="Justo A."/>
            <person name="Karasinski D."/>
            <person name="Kautmanova I."/>
            <person name="Kiss B."/>
            <person name="Kocsube S."/>
            <person name="Kotiranta H."/>
            <person name="LaButti K.M."/>
            <person name="Lechner B.E."/>
            <person name="Liimatainen K."/>
            <person name="Lipzen A."/>
            <person name="Lukacs Z."/>
            <person name="Mihaltcheva S."/>
            <person name="Morgado L.N."/>
            <person name="Niskanen T."/>
            <person name="Noordeloos M.E."/>
            <person name="Ohm R.A."/>
            <person name="Ortiz-Santana B."/>
            <person name="Ovrebo C."/>
            <person name="Racz N."/>
            <person name="Riley R."/>
            <person name="Savchenko A."/>
            <person name="Shiryaev A."/>
            <person name="Soop K."/>
            <person name="Spirin V."/>
            <person name="Szebenyi C."/>
            <person name="Tomsovsky M."/>
            <person name="Tulloss R.E."/>
            <person name="Uehling J."/>
            <person name="Grigoriev I.V."/>
            <person name="Vagvolgyi C."/>
            <person name="Papp T."/>
            <person name="Martin F.M."/>
            <person name="Miettinen O."/>
            <person name="Hibbett D.S."/>
            <person name="Nagy L.G."/>
        </authorList>
    </citation>
    <scope>NUCLEOTIDE SEQUENCE [LARGE SCALE GENOMIC DNA]</scope>
    <source>
        <strain evidence="6 7">CBS 962.96</strain>
    </source>
</reference>
<keyword evidence="4 5" id="KW-0472">Membrane</keyword>
<accession>A0A4S8MHB2</accession>
<comment type="subcellular location">
    <subcellularLocation>
        <location evidence="1">Membrane</location>
        <topology evidence="1">Multi-pass membrane protein</topology>
    </subcellularLocation>
</comment>
<dbReference type="GO" id="GO:0016765">
    <property type="term" value="F:transferase activity, transferring alkyl or aryl (other than methyl) groups"/>
    <property type="evidence" value="ECO:0007669"/>
    <property type="project" value="InterPro"/>
</dbReference>
<evidence type="ECO:0000256" key="5">
    <source>
        <dbReference type="SAM" id="Phobius"/>
    </source>
</evidence>
<gene>
    <name evidence="6" type="ORF">K435DRAFT_654504</name>
</gene>
<keyword evidence="7" id="KW-1185">Reference proteome</keyword>
<feature type="transmembrane region" description="Helical" evidence="5">
    <location>
        <begin position="94"/>
        <end position="112"/>
    </location>
</feature>
<evidence type="ECO:0000313" key="6">
    <source>
        <dbReference type="EMBL" id="THV01892.1"/>
    </source>
</evidence>
<feature type="transmembrane region" description="Helical" evidence="5">
    <location>
        <begin position="168"/>
        <end position="185"/>
    </location>
</feature>
<dbReference type="AlphaFoldDB" id="A0A4S8MHB2"/>
<dbReference type="Pfam" id="PF01040">
    <property type="entry name" value="UbiA"/>
    <property type="match status" value="1"/>
</dbReference>
<evidence type="ECO:0000256" key="4">
    <source>
        <dbReference type="ARBA" id="ARBA00023136"/>
    </source>
</evidence>
<dbReference type="EMBL" id="ML179083">
    <property type="protein sequence ID" value="THV01892.1"/>
    <property type="molecule type" value="Genomic_DNA"/>
</dbReference>
<dbReference type="PANTHER" id="PTHR42723">
    <property type="entry name" value="CHLOROPHYLL SYNTHASE"/>
    <property type="match status" value="1"/>
</dbReference>
<evidence type="ECO:0000313" key="7">
    <source>
        <dbReference type="Proteomes" id="UP000297245"/>
    </source>
</evidence>
<dbReference type="Gene3D" id="1.10.357.140">
    <property type="entry name" value="UbiA prenyltransferase"/>
    <property type="match status" value="1"/>
</dbReference>
<dbReference type="CDD" id="cd13965">
    <property type="entry name" value="PT_UbiA_3"/>
    <property type="match status" value="1"/>
</dbReference>
<dbReference type="InterPro" id="IPR044878">
    <property type="entry name" value="UbiA_sf"/>
</dbReference>
<protein>
    <recommendedName>
        <fullName evidence="8">UbiA prenyltransferase</fullName>
    </recommendedName>
</protein>